<keyword evidence="8" id="KW-1185">Reference proteome</keyword>
<feature type="compositionally biased region" description="Basic and acidic residues" evidence="6">
    <location>
        <begin position="17"/>
        <end position="28"/>
    </location>
</feature>
<sequence>MLQKCGSNMRKPRNGCKKRDGYQDRNHTNNKDKHFFKVLVGNFRERLMIPDKFVQYFCARPGGPFTLESCNGYTFDVKVTERLVFKYDGFSQFKVLVFDSSCCEKALRCPLAKNAICDGERSREPVERCFVEAPMESPESNRNAWKRKEGEGSLLINITSSSSLSDSSGYFSYSEDHKSHAVPRYILPKRTNLTGSQKKRLNKKIRAIHSEIPIYVSLMNKSSVSGKSQSMEISRAYADVYLPFEEEKLLLRRRGKSWEVRCRIEKGRRRCPILIVTTIQVDEGPFIQVIKSRDISFDKLG</sequence>
<name>A0AAV5ENF1_ELECO</name>
<evidence type="ECO:0000256" key="2">
    <source>
        <dbReference type="ARBA" id="ARBA00023015"/>
    </source>
</evidence>
<keyword evidence="2" id="KW-0805">Transcription regulation</keyword>
<dbReference type="Gene3D" id="2.40.330.10">
    <property type="entry name" value="DNA-binding pseudobarrel domain"/>
    <property type="match status" value="1"/>
</dbReference>
<dbReference type="InterPro" id="IPR015300">
    <property type="entry name" value="DNA-bd_pseudobarrel_sf"/>
</dbReference>
<dbReference type="InterPro" id="IPR044837">
    <property type="entry name" value="REM16-like"/>
</dbReference>
<comment type="caution">
    <text evidence="7">The sequence shown here is derived from an EMBL/GenBank/DDBJ whole genome shotgun (WGS) entry which is preliminary data.</text>
</comment>
<feature type="region of interest" description="Disordered" evidence="6">
    <location>
        <begin position="1"/>
        <end position="28"/>
    </location>
</feature>
<keyword evidence="4" id="KW-0804">Transcription</keyword>
<gene>
    <name evidence="7" type="primary">gb11760</name>
    <name evidence="7" type="ORF">PR202_gb11760</name>
</gene>
<evidence type="ECO:0000256" key="1">
    <source>
        <dbReference type="ARBA" id="ARBA00004123"/>
    </source>
</evidence>
<organism evidence="7 8">
    <name type="scientific">Eleusine coracana subsp. coracana</name>
    <dbReference type="NCBI Taxonomy" id="191504"/>
    <lineage>
        <taxon>Eukaryota</taxon>
        <taxon>Viridiplantae</taxon>
        <taxon>Streptophyta</taxon>
        <taxon>Embryophyta</taxon>
        <taxon>Tracheophyta</taxon>
        <taxon>Spermatophyta</taxon>
        <taxon>Magnoliopsida</taxon>
        <taxon>Liliopsida</taxon>
        <taxon>Poales</taxon>
        <taxon>Poaceae</taxon>
        <taxon>PACMAD clade</taxon>
        <taxon>Chloridoideae</taxon>
        <taxon>Cynodonteae</taxon>
        <taxon>Eleusininae</taxon>
        <taxon>Eleusine</taxon>
    </lineage>
</organism>
<evidence type="ECO:0000256" key="6">
    <source>
        <dbReference type="SAM" id="MobiDB-lite"/>
    </source>
</evidence>
<dbReference type="PANTHER" id="PTHR31391">
    <property type="entry name" value="B3 DOMAIN-CONTAINING PROTEIN OS11G0197600-RELATED"/>
    <property type="match status" value="1"/>
</dbReference>
<dbReference type="SUPFAM" id="SSF101936">
    <property type="entry name" value="DNA-binding pseudobarrel domain"/>
    <property type="match status" value="2"/>
</dbReference>
<keyword evidence="3" id="KW-0238">DNA-binding</keyword>
<dbReference type="GO" id="GO:0005634">
    <property type="term" value="C:nucleus"/>
    <property type="evidence" value="ECO:0007669"/>
    <property type="project" value="UniProtKB-SubCell"/>
</dbReference>
<dbReference type="GO" id="GO:0003677">
    <property type="term" value="F:DNA binding"/>
    <property type="evidence" value="ECO:0007669"/>
    <property type="project" value="UniProtKB-KW"/>
</dbReference>
<keyword evidence="5" id="KW-0539">Nucleus</keyword>
<evidence type="ECO:0000256" key="3">
    <source>
        <dbReference type="ARBA" id="ARBA00023125"/>
    </source>
</evidence>
<dbReference type="Proteomes" id="UP001054889">
    <property type="component" value="Unassembled WGS sequence"/>
</dbReference>
<accession>A0AAV5ENF1</accession>
<proteinExistence type="predicted"/>
<dbReference type="AlphaFoldDB" id="A0AAV5ENF1"/>
<evidence type="ECO:0000256" key="5">
    <source>
        <dbReference type="ARBA" id="ARBA00023242"/>
    </source>
</evidence>
<evidence type="ECO:0000313" key="8">
    <source>
        <dbReference type="Proteomes" id="UP001054889"/>
    </source>
</evidence>
<comment type="subcellular location">
    <subcellularLocation>
        <location evidence="1">Nucleus</location>
    </subcellularLocation>
</comment>
<dbReference type="EMBL" id="BQKI01000076">
    <property type="protein sequence ID" value="GJN24049.1"/>
    <property type="molecule type" value="Genomic_DNA"/>
</dbReference>
<protein>
    <submittedName>
        <fullName evidence="7">Uncharacterized protein</fullName>
    </submittedName>
</protein>
<evidence type="ECO:0000256" key="4">
    <source>
        <dbReference type="ARBA" id="ARBA00023163"/>
    </source>
</evidence>
<evidence type="ECO:0000313" key="7">
    <source>
        <dbReference type="EMBL" id="GJN24049.1"/>
    </source>
</evidence>
<dbReference type="InterPro" id="IPR003340">
    <property type="entry name" value="B3_DNA-bd"/>
</dbReference>
<reference evidence="7" key="1">
    <citation type="journal article" date="2018" name="DNA Res.">
        <title>Multiple hybrid de novo genome assembly of finger millet, an orphan allotetraploid crop.</title>
        <authorList>
            <person name="Hatakeyama M."/>
            <person name="Aluri S."/>
            <person name="Balachadran M.T."/>
            <person name="Sivarajan S.R."/>
            <person name="Patrignani A."/>
            <person name="Gruter S."/>
            <person name="Poveda L."/>
            <person name="Shimizu-Inatsugi R."/>
            <person name="Baeten J."/>
            <person name="Francoijs K.J."/>
            <person name="Nataraja K.N."/>
            <person name="Reddy Y.A.N."/>
            <person name="Phadnis S."/>
            <person name="Ravikumar R.L."/>
            <person name="Schlapbach R."/>
            <person name="Sreeman S.M."/>
            <person name="Shimizu K.K."/>
        </authorList>
    </citation>
    <scope>NUCLEOTIDE SEQUENCE</scope>
</reference>
<reference evidence="7" key="2">
    <citation type="submission" date="2021-12" db="EMBL/GenBank/DDBJ databases">
        <title>Resequencing data analysis of finger millet.</title>
        <authorList>
            <person name="Hatakeyama M."/>
            <person name="Aluri S."/>
            <person name="Balachadran M.T."/>
            <person name="Sivarajan S.R."/>
            <person name="Poveda L."/>
            <person name="Shimizu-Inatsugi R."/>
            <person name="Schlapbach R."/>
            <person name="Sreeman S.M."/>
            <person name="Shimizu K.K."/>
        </authorList>
    </citation>
    <scope>NUCLEOTIDE SEQUENCE</scope>
</reference>
<dbReference type="PANTHER" id="PTHR31391:SF121">
    <property type="entry name" value="B3 DOMAIN-CONTAINING PROTEIN OS08G0325100-RELATED"/>
    <property type="match status" value="1"/>
</dbReference>
<dbReference type="CDD" id="cd10017">
    <property type="entry name" value="B3_DNA"/>
    <property type="match status" value="1"/>
</dbReference>